<dbReference type="SUPFAM" id="SSF53335">
    <property type="entry name" value="S-adenosyl-L-methionine-dependent methyltransferases"/>
    <property type="match status" value="1"/>
</dbReference>
<organism evidence="1 2">
    <name type="scientific">Syphacia muris</name>
    <dbReference type="NCBI Taxonomy" id="451379"/>
    <lineage>
        <taxon>Eukaryota</taxon>
        <taxon>Metazoa</taxon>
        <taxon>Ecdysozoa</taxon>
        <taxon>Nematoda</taxon>
        <taxon>Chromadorea</taxon>
        <taxon>Rhabditida</taxon>
        <taxon>Spirurina</taxon>
        <taxon>Oxyuridomorpha</taxon>
        <taxon>Oxyuroidea</taxon>
        <taxon>Oxyuridae</taxon>
        <taxon>Syphacia</taxon>
    </lineage>
</organism>
<dbReference type="WBParaSite" id="SMUV_0000311901-mRNA-1">
    <property type="protein sequence ID" value="SMUV_0000311901-mRNA-1"/>
    <property type="gene ID" value="SMUV_0000311901"/>
</dbReference>
<dbReference type="Gene3D" id="3.40.50.150">
    <property type="entry name" value="Vaccinia Virus protein VP39"/>
    <property type="match status" value="1"/>
</dbReference>
<evidence type="ECO:0000313" key="1">
    <source>
        <dbReference type="Proteomes" id="UP000046393"/>
    </source>
</evidence>
<accession>A0A158R4D7</accession>
<dbReference type="AlphaFoldDB" id="A0A158R4D7"/>
<dbReference type="Proteomes" id="UP000046393">
    <property type="component" value="Unplaced"/>
</dbReference>
<name>A0A158R4D7_9BILA</name>
<evidence type="ECO:0000313" key="2">
    <source>
        <dbReference type="WBParaSite" id="SMUV_0000311901-mRNA-1"/>
    </source>
</evidence>
<dbReference type="InterPro" id="IPR029063">
    <property type="entry name" value="SAM-dependent_MTases_sf"/>
</dbReference>
<proteinExistence type="predicted"/>
<sequence length="261" mass="28979">MVLILPSKASQAAATNCELLLESGKCIHYVAPAHANPCKEVHTESNDIIADNNIAKRKSSYGANDSSDDWEGVNALCHVLDSMVQCETDAFTEGRSVLEACFKCVALIGFATGLPSVFALANGARQATVHCSNKENLECFIKPTFNRNKVNQSRRKFICGDLKNLRNSTKPKQFDVILAPEYINANLTEFEALHDFIDYALAADGICLLTARMFYFNCDGSLPEFLSLVKARGKFDVYIRWSSSKLDVVQRKVVQLTRIIR</sequence>
<dbReference type="STRING" id="451379.A0A158R4D7"/>
<reference evidence="2" key="1">
    <citation type="submission" date="2016-04" db="UniProtKB">
        <authorList>
            <consortium name="WormBaseParasite"/>
        </authorList>
    </citation>
    <scope>IDENTIFICATION</scope>
</reference>
<protein>
    <submittedName>
        <fullName evidence="2">MTS domain-containing protein</fullName>
    </submittedName>
</protein>
<keyword evidence="1" id="KW-1185">Reference proteome</keyword>